<accession>A0A4E0QWE5</accession>
<comment type="caution">
    <text evidence="1">The sequence shown here is derived from an EMBL/GenBank/DDBJ whole genome shotgun (WGS) entry which is preliminary data.</text>
</comment>
<proteinExistence type="predicted"/>
<dbReference type="Proteomes" id="UP000030428">
    <property type="component" value="Unassembled WGS sequence"/>
</dbReference>
<reference evidence="1 2" key="1">
    <citation type="journal article" date="2016" name="Front. Microbiol.">
        <title>Single-Cell (Meta-)Genomics of a Dimorphic Candidatus Thiomargarita nelsonii Reveals Genomic Plasticity.</title>
        <authorList>
            <person name="Flood B.E."/>
            <person name="Fliss P."/>
            <person name="Jones D.S."/>
            <person name="Dick G.J."/>
            <person name="Jain S."/>
            <person name="Kaster A.K."/>
            <person name="Winkel M."/>
            <person name="Mussmann M."/>
            <person name="Bailey J."/>
        </authorList>
    </citation>
    <scope>NUCLEOTIDE SEQUENCE [LARGE SCALE GENOMIC DNA]</scope>
    <source>
        <strain evidence="1">Hydrate Ridge</strain>
    </source>
</reference>
<protein>
    <submittedName>
        <fullName evidence="1">Uncharacterized protein</fullName>
    </submittedName>
</protein>
<sequence length="79" mass="9171">MVTKFSIFREQAAGQCFVRHDMALKQRARPTEDMAKKNLTLFFEFSFIVVMLEVVSLPHQKKWILKHQVTLSFGEGIKG</sequence>
<keyword evidence="2" id="KW-1185">Reference proteome</keyword>
<evidence type="ECO:0000313" key="2">
    <source>
        <dbReference type="Proteomes" id="UP000030428"/>
    </source>
</evidence>
<dbReference type="AlphaFoldDB" id="A0A4E0QWE5"/>
<evidence type="ECO:0000313" key="1">
    <source>
        <dbReference type="EMBL" id="TGO03305.1"/>
    </source>
</evidence>
<dbReference type="EMBL" id="JSZA02000027">
    <property type="protein sequence ID" value="TGO03305.1"/>
    <property type="molecule type" value="Genomic_DNA"/>
</dbReference>
<gene>
    <name evidence="1" type="ORF">PN36_09120</name>
</gene>
<organism evidence="1 2">
    <name type="scientific">Candidatus Thiomargarita nelsonii</name>
    <dbReference type="NCBI Taxonomy" id="1003181"/>
    <lineage>
        <taxon>Bacteria</taxon>
        <taxon>Pseudomonadati</taxon>
        <taxon>Pseudomonadota</taxon>
        <taxon>Gammaproteobacteria</taxon>
        <taxon>Thiotrichales</taxon>
        <taxon>Thiotrichaceae</taxon>
        <taxon>Thiomargarita</taxon>
    </lineage>
</organism>
<name>A0A4E0QWE5_9GAMM</name>